<evidence type="ECO:0008006" key="4">
    <source>
        <dbReference type="Google" id="ProtNLM"/>
    </source>
</evidence>
<keyword evidence="3" id="KW-1185">Reference proteome</keyword>
<name>A0ABX7GQF0_9GAMM</name>
<keyword evidence="1" id="KW-0472">Membrane</keyword>
<feature type="transmembrane region" description="Helical" evidence="1">
    <location>
        <begin position="46"/>
        <end position="69"/>
    </location>
</feature>
<sequence length="175" mass="19625">MSDEQRKVSKATVFKYGSLPIFSTIFLILIFSLIALSLYTGQKHGYLYGILGFLLFVPFFSTLGLFVILGYSDVIVDEAGISRRLLGWVWRSLLWSEIGLIRVINVQASGAIQERTVMAIIPIETKSGRKLRNMGFGKDVDMPGRLLNVMNRYVAKYKIPVEFKAGDSIVSADHL</sequence>
<proteinExistence type="predicted"/>
<dbReference type="RefSeq" id="WP_188801397.1">
    <property type="nucleotide sequence ID" value="NZ_BMIZ01000005.1"/>
</dbReference>
<evidence type="ECO:0000313" key="3">
    <source>
        <dbReference type="Proteomes" id="UP000663181"/>
    </source>
</evidence>
<keyword evidence="1" id="KW-0812">Transmembrane</keyword>
<protein>
    <recommendedName>
        <fullName evidence="4">PH (Pleckstrin Homology) domain-containing protein</fullName>
    </recommendedName>
</protein>
<organism evidence="2 3">
    <name type="scientific">Dyella caseinilytica</name>
    <dbReference type="NCBI Taxonomy" id="1849581"/>
    <lineage>
        <taxon>Bacteria</taxon>
        <taxon>Pseudomonadati</taxon>
        <taxon>Pseudomonadota</taxon>
        <taxon>Gammaproteobacteria</taxon>
        <taxon>Lysobacterales</taxon>
        <taxon>Rhodanobacteraceae</taxon>
        <taxon>Dyella</taxon>
    </lineage>
</organism>
<evidence type="ECO:0000313" key="2">
    <source>
        <dbReference type="EMBL" id="QRN52047.1"/>
    </source>
</evidence>
<dbReference type="Proteomes" id="UP000663181">
    <property type="component" value="Chromosome"/>
</dbReference>
<accession>A0ABX7GQF0</accession>
<gene>
    <name evidence="2" type="ORF">ISN74_11060</name>
</gene>
<feature type="transmembrane region" description="Helical" evidence="1">
    <location>
        <begin position="21"/>
        <end position="40"/>
    </location>
</feature>
<dbReference type="EMBL" id="CP064030">
    <property type="protein sequence ID" value="QRN52047.1"/>
    <property type="molecule type" value="Genomic_DNA"/>
</dbReference>
<reference evidence="2 3" key="1">
    <citation type="submission" date="2020-10" db="EMBL/GenBank/DDBJ databases">
        <title>Phylogeny of dyella-like bacteria.</title>
        <authorList>
            <person name="Fu J."/>
        </authorList>
    </citation>
    <scope>NUCLEOTIDE SEQUENCE [LARGE SCALE GENOMIC DNA]</scope>
    <source>
        <strain evidence="2 3">DHOB09</strain>
    </source>
</reference>
<keyword evidence="1" id="KW-1133">Transmembrane helix</keyword>
<evidence type="ECO:0000256" key="1">
    <source>
        <dbReference type="SAM" id="Phobius"/>
    </source>
</evidence>